<keyword evidence="1" id="KW-0596">Phosphopantetheine</keyword>
<proteinExistence type="predicted"/>
<dbReference type="InterPro" id="IPR050091">
    <property type="entry name" value="PKS_NRPS_Biosynth_Enz"/>
</dbReference>
<evidence type="ECO:0000256" key="1">
    <source>
        <dbReference type="ARBA" id="ARBA00022450"/>
    </source>
</evidence>
<sequence>PNGPAQTAVVRAALAAAGIRPGALAALSVHGTGTALGDPLEVGAAGAALGPGAPLALLSTKACLGHTEGAAGLTGALGALGALHARAAPPTLHLCVLNPHVGAALGAGGGSFSVLLPRQRAPLLLPRGAAGTSSFGMSG</sequence>
<feature type="non-terminal residue" evidence="4">
    <location>
        <position position="139"/>
    </location>
</feature>
<dbReference type="SUPFAM" id="SSF53901">
    <property type="entry name" value="Thiolase-like"/>
    <property type="match status" value="1"/>
</dbReference>
<dbReference type="InterPro" id="IPR020841">
    <property type="entry name" value="PKS_Beta-ketoAc_synthase_dom"/>
</dbReference>
<dbReference type="PANTHER" id="PTHR43775:SF37">
    <property type="entry name" value="SI:DKEY-61P9.11"/>
    <property type="match status" value="1"/>
</dbReference>
<evidence type="ECO:0000313" key="4">
    <source>
        <dbReference type="EMBL" id="JAT71323.1"/>
    </source>
</evidence>
<dbReference type="Pfam" id="PF02801">
    <property type="entry name" value="Ketoacyl-synt_C"/>
    <property type="match status" value="1"/>
</dbReference>
<dbReference type="GO" id="GO:0006633">
    <property type="term" value="P:fatty acid biosynthetic process"/>
    <property type="evidence" value="ECO:0007669"/>
    <property type="project" value="TreeGrafter"/>
</dbReference>
<protein>
    <recommendedName>
        <fullName evidence="3">Ketosynthase family 3 (KS3) domain-containing protein</fullName>
    </recommendedName>
</protein>
<keyword evidence="2" id="KW-0597">Phosphoprotein</keyword>
<organism evidence="4">
    <name type="scientific">Auxenochlorella protothecoides</name>
    <name type="common">Green microalga</name>
    <name type="synonym">Chlorella protothecoides</name>
    <dbReference type="NCBI Taxonomy" id="3075"/>
    <lineage>
        <taxon>Eukaryota</taxon>
        <taxon>Viridiplantae</taxon>
        <taxon>Chlorophyta</taxon>
        <taxon>core chlorophytes</taxon>
        <taxon>Trebouxiophyceae</taxon>
        <taxon>Chlorellales</taxon>
        <taxon>Chlorellaceae</taxon>
        <taxon>Auxenochlorella</taxon>
    </lineage>
</organism>
<feature type="domain" description="Ketosynthase family 3 (KS3)" evidence="3">
    <location>
        <begin position="1"/>
        <end position="139"/>
    </location>
</feature>
<dbReference type="PANTHER" id="PTHR43775">
    <property type="entry name" value="FATTY ACID SYNTHASE"/>
    <property type="match status" value="1"/>
</dbReference>
<evidence type="ECO:0000256" key="2">
    <source>
        <dbReference type="ARBA" id="ARBA00022553"/>
    </source>
</evidence>
<dbReference type="GO" id="GO:0004312">
    <property type="term" value="F:fatty acid synthase activity"/>
    <property type="evidence" value="ECO:0007669"/>
    <property type="project" value="TreeGrafter"/>
</dbReference>
<gene>
    <name evidence="4" type="ORF">g.84460</name>
</gene>
<dbReference type="InterPro" id="IPR014031">
    <property type="entry name" value="Ketoacyl_synth_C"/>
</dbReference>
<dbReference type="EMBL" id="GDKF01007299">
    <property type="protein sequence ID" value="JAT71323.1"/>
    <property type="molecule type" value="Transcribed_RNA"/>
</dbReference>
<reference evidence="4" key="1">
    <citation type="submission" date="2015-08" db="EMBL/GenBank/DDBJ databases">
        <authorList>
            <person name="Babu N.S."/>
            <person name="Beckwith C.J."/>
            <person name="Beseler K.G."/>
            <person name="Brison A."/>
            <person name="Carone J.V."/>
            <person name="Caskin T.P."/>
            <person name="Diamond M."/>
            <person name="Durham M.E."/>
            <person name="Foxe J.M."/>
            <person name="Go M."/>
            <person name="Henderson B.A."/>
            <person name="Jones I.B."/>
            <person name="McGettigan J.A."/>
            <person name="Micheletti S.J."/>
            <person name="Nasrallah M.E."/>
            <person name="Ortiz D."/>
            <person name="Piller C.R."/>
            <person name="Privatt S.R."/>
            <person name="Schneider S.L."/>
            <person name="Sharp S."/>
            <person name="Smith T.C."/>
            <person name="Stanton J.D."/>
            <person name="Ullery H.E."/>
            <person name="Wilson R.J."/>
            <person name="Serrano M.G."/>
            <person name="Buck G."/>
            <person name="Lee V."/>
            <person name="Wang Y."/>
            <person name="Carvalho R."/>
            <person name="Voegtly L."/>
            <person name="Shi R."/>
            <person name="Duckworth R."/>
            <person name="Johnson A."/>
            <person name="Loviza R."/>
            <person name="Walstead R."/>
            <person name="Shah Z."/>
            <person name="Kiflezghi M."/>
            <person name="Wade K."/>
            <person name="Ball S.L."/>
            <person name="Bradley K.W."/>
            <person name="Asai D.J."/>
            <person name="Bowman C.A."/>
            <person name="Russell D.A."/>
            <person name="Pope W.H."/>
            <person name="Jacobs-Sera D."/>
            <person name="Hendrix R.W."/>
            <person name="Hatfull G.F."/>
        </authorList>
    </citation>
    <scope>NUCLEOTIDE SEQUENCE</scope>
</reference>
<dbReference type="Gene3D" id="3.40.47.10">
    <property type="match status" value="1"/>
</dbReference>
<accession>A0A1D1ZXB3</accession>
<dbReference type="AlphaFoldDB" id="A0A1D1ZXB3"/>
<feature type="non-terminal residue" evidence="4">
    <location>
        <position position="1"/>
    </location>
</feature>
<name>A0A1D1ZXB3_AUXPR</name>
<dbReference type="PROSITE" id="PS52004">
    <property type="entry name" value="KS3_2"/>
    <property type="match status" value="1"/>
</dbReference>
<dbReference type="InterPro" id="IPR016039">
    <property type="entry name" value="Thiolase-like"/>
</dbReference>
<evidence type="ECO:0000259" key="3">
    <source>
        <dbReference type="PROSITE" id="PS52004"/>
    </source>
</evidence>